<accession>A0A8T3ASK6</accession>
<dbReference type="EMBL" id="JAGYWB010000014">
    <property type="protein sequence ID" value="KAI0499068.1"/>
    <property type="molecule type" value="Genomic_DNA"/>
</dbReference>
<keyword evidence="2" id="KW-1185">Reference proteome</keyword>
<sequence>MGYEFLQLAFLPVVVSPIPSDLTRELVPQISVQRDDSQVLVDKFSFFWKKKMYEH</sequence>
<organism evidence="1 2">
    <name type="scientific">Dendrobium nobile</name>
    <name type="common">Orchid</name>
    <dbReference type="NCBI Taxonomy" id="94219"/>
    <lineage>
        <taxon>Eukaryota</taxon>
        <taxon>Viridiplantae</taxon>
        <taxon>Streptophyta</taxon>
        <taxon>Embryophyta</taxon>
        <taxon>Tracheophyta</taxon>
        <taxon>Spermatophyta</taxon>
        <taxon>Magnoliopsida</taxon>
        <taxon>Liliopsida</taxon>
        <taxon>Asparagales</taxon>
        <taxon>Orchidaceae</taxon>
        <taxon>Epidendroideae</taxon>
        <taxon>Malaxideae</taxon>
        <taxon>Dendrobiinae</taxon>
        <taxon>Dendrobium</taxon>
    </lineage>
</organism>
<comment type="caution">
    <text evidence="1">The sequence shown here is derived from an EMBL/GenBank/DDBJ whole genome shotgun (WGS) entry which is preliminary data.</text>
</comment>
<evidence type="ECO:0000313" key="1">
    <source>
        <dbReference type="EMBL" id="KAI0499068.1"/>
    </source>
</evidence>
<protein>
    <submittedName>
        <fullName evidence="1">Uncharacterized protein</fullName>
    </submittedName>
</protein>
<proteinExistence type="predicted"/>
<gene>
    <name evidence="1" type="ORF">KFK09_019969</name>
</gene>
<reference evidence="1" key="1">
    <citation type="journal article" date="2022" name="Front. Genet.">
        <title>Chromosome-Scale Assembly of the Dendrobium nobile Genome Provides Insights Into the Molecular Mechanism of the Biosynthesis of the Medicinal Active Ingredient of Dendrobium.</title>
        <authorList>
            <person name="Xu Q."/>
            <person name="Niu S.-C."/>
            <person name="Li K.-L."/>
            <person name="Zheng P.-J."/>
            <person name="Zhang X.-J."/>
            <person name="Jia Y."/>
            <person name="Liu Y."/>
            <person name="Niu Y.-X."/>
            <person name="Yu L.-H."/>
            <person name="Chen D.-F."/>
            <person name="Zhang G.-Q."/>
        </authorList>
    </citation>
    <scope>NUCLEOTIDE SEQUENCE</scope>
    <source>
        <tissue evidence="1">Leaf</tissue>
    </source>
</reference>
<evidence type="ECO:0000313" key="2">
    <source>
        <dbReference type="Proteomes" id="UP000829196"/>
    </source>
</evidence>
<name>A0A8T3ASK6_DENNO</name>
<dbReference type="Proteomes" id="UP000829196">
    <property type="component" value="Unassembled WGS sequence"/>
</dbReference>
<dbReference type="AlphaFoldDB" id="A0A8T3ASK6"/>